<keyword evidence="3" id="KW-0564">Palmitate</keyword>
<comment type="subcellular location">
    <subcellularLocation>
        <location evidence="6">Cell outer membrane</location>
    </subcellularLocation>
</comment>
<dbReference type="RefSeq" id="WP_028311374.1">
    <property type="nucleotide sequence ID" value="NZ_AXWS01000008.1"/>
</dbReference>
<comment type="function">
    <text evidence="6">Part of the outer membrane protein assembly complex, which is involved in assembly and insertion of beta-barrel proteins into the outer membrane.</text>
</comment>
<dbReference type="GO" id="GO:0051205">
    <property type="term" value="P:protein insertion into membrane"/>
    <property type="evidence" value="ECO:0007669"/>
    <property type="project" value="UniProtKB-UniRule"/>
</dbReference>
<evidence type="ECO:0000256" key="1">
    <source>
        <dbReference type="ARBA" id="ARBA00022729"/>
    </source>
</evidence>
<dbReference type="InterPro" id="IPR017689">
    <property type="entry name" value="BamD"/>
</dbReference>
<evidence type="ECO:0000256" key="2">
    <source>
        <dbReference type="ARBA" id="ARBA00023136"/>
    </source>
</evidence>
<dbReference type="OrthoDB" id="9779191at2"/>
<comment type="subunit">
    <text evidence="6">Part of the Bam complex.</text>
</comment>
<dbReference type="Gene3D" id="1.25.40.10">
    <property type="entry name" value="Tetratricopeptide repeat domain"/>
    <property type="match status" value="1"/>
</dbReference>
<comment type="similarity">
    <text evidence="6">Belongs to the BamD family.</text>
</comment>
<dbReference type="InterPro" id="IPR011990">
    <property type="entry name" value="TPR-like_helical_dom_sf"/>
</dbReference>
<keyword evidence="1 6" id="KW-0732">Signal</keyword>
<name>A0A8B6X3N5_9BURK</name>
<dbReference type="GO" id="GO:0043165">
    <property type="term" value="P:Gram-negative-bacterium-type cell outer membrane assembly"/>
    <property type="evidence" value="ECO:0007669"/>
    <property type="project" value="UniProtKB-UniRule"/>
</dbReference>
<keyword evidence="4 6" id="KW-0998">Cell outer membrane</keyword>
<dbReference type="SUPFAM" id="SSF48452">
    <property type="entry name" value="TPR-like"/>
    <property type="match status" value="1"/>
</dbReference>
<keyword evidence="8" id="KW-1185">Reference proteome</keyword>
<evidence type="ECO:0000313" key="9">
    <source>
        <dbReference type="RefSeq" id="WP_028311374.1"/>
    </source>
</evidence>
<dbReference type="Proteomes" id="UP000675920">
    <property type="component" value="Unplaced"/>
</dbReference>
<dbReference type="PANTHER" id="PTHR37423">
    <property type="entry name" value="SOLUBLE LYTIC MUREIN TRANSGLYCOSYLASE-RELATED"/>
    <property type="match status" value="1"/>
</dbReference>
<dbReference type="GO" id="GO:1990063">
    <property type="term" value="C:Bam protein complex"/>
    <property type="evidence" value="ECO:0007669"/>
    <property type="project" value="TreeGrafter"/>
</dbReference>
<accession>A0A8B6X3N5</accession>
<dbReference type="AlphaFoldDB" id="A0A8B6X3N5"/>
<dbReference type="CDD" id="cd15830">
    <property type="entry name" value="BamD"/>
    <property type="match status" value="1"/>
</dbReference>
<reference evidence="9" key="1">
    <citation type="submission" date="2025-08" db="UniProtKB">
        <authorList>
            <consortium name="RefSeq"/>
        </authorList>
    </citation>
    <scope>IDENTIFICATION</scope>
</reference>
<gene>
    <name evidence="6" type="primary">bamD</name>
</gene>
<feature type="domain" description="Outer membrane lipoprotein BamD-like" evidence="7">
    <location>
        <begin position="20"/>
        <end position="224"/>
    </location>
</feature>
<dbReference type="PANTHER" id="PTHR37423:SF1">
    <property type="entry name" value="OUTER MEMBRANE PROTEIN ASSEMBLY FACTOR BAMD"/>
    <property type="match status" value="1"/>
</dbReference>
<keyword evidence="2 6" id="KW-0472">Membrane</keyword>
<dbReference type="NCBIfam" id="TIGR03302">
    <property type="entry name" value="OM_YfiO"/>
    <property type="match status" value="1"/>
</dbReference>
<protein>
    <recommendedName>
        <fullName evidence="6">Outer membrane protein assembly factor BamD</fullName>
    </recommendedName>
</protein>
<dbReference type="HAMAP" id="MF_00922">
    <property type="entry name" value="OM_assembly_BamD"/>
    <property type="match status" value="1"/>
</dbReference>
<organism evidence="8 9">
    <name type="scientific">Derxia gummosa DSM 723</name>
    <dbReference type="NCBI Taxonomy" id="1121388"/>
    <lineage>
        <taxon>Bacteria</taxon>
        <taxon>Pseudomonadati</taxon>
        <taxon>Pseudomonadota</taxon>
        <taxon>Betaproteobacteria</taxon>
        <taxon>Burkholderiales</taxon>
        <taxon>Alcaligenaceae</taxon>
        <taxon>Derxia</taxon>
    </lineage>
</organism>
<evidence type="ECO:0000256" key="4">
    <source>
        <dbReference type="ARBA" id="ARBA00023237"/>
    </source>
</evidence>
<keyword evidence="5" id="KW-0449">Lipoprotein</keyword>
<dbReference type="InterPro" id="IPR039565">
    <property type="entry name" value="BamD-like"/>
</dbReference>
<evidence type="ECO:0000256" key="3">
    <source>
        <dbReference type="ARBA" id="ARBA00023139"/>
    </source>
</evidence>
<evidence type="ECO:0000313" key="8">
    <source>
        <dbReference type="Proteomes" id="UP000675920"/>
    </source>
</evidence>
<proteinExistence type="inferred from homology"/>
<dbReference type="Pfam" id="PF13525">
    <property type="entry name" value="YfiO"/>
    <property type="match status" value="1"/>
</dbReference>
<sequence>MAALVAGLGACGSAPKKNPTAEELYSEAKEDLDGGAWDAAGKKYDQIQSRFPFGRIAQQAMIEQAYAQWKAGDTAQSLATIDRFLRQYPNHPNVDYLYYLRGLVNFNDGSGILGAISRQDPTERDTKALHDSFDAFRELVERYPDSRYADDARGRMRWLVNAMAAYELHVARYYYRRGAYVAALSRAQTAITDFQTTQSNEEALYIMYAAYDRLGMDRQRDDTQRVLAQNYPDSRFMKEGLGQPDKKWWQFW</sequence>
<evidence type="ECO:0000259" key="7">
    <source>
        <dbReference type="Pfam" id="PF13525"/>
    </source>
</evidence>
<evidence type="ECO:0000256" key="5">
    <source>
        <dbReference type="ARBA" id="ARBA00023288"/>
    </source>
</evidence>
<evidence type="ECO:0000256" key="6">
    <source>
        <dbReference type="HAMAP-Rule" id="MF_00922"/>
    </source>
</evidence>